<dbReference type="PANTHER" id="PTHR30177:SF4">
    <property type="entry name" value="OSMOPROTECTANT IMPORT PERMEASE PROTEIN OSMW"/>
    <property type="match status" value="1"/>
</dbReference>
<dbReference type="AlphaFoldDB" id="A0A7T0PWS2"/>
<keyword evidence="5 6" id="KW-0472">Membrane</keyword>
<comment type="subcellular location">
    <subcellularLocation>
        <location evidence="6">Cell membrane</location>
        <topology evidence="6">Multi-pass membrane protein</topology>
    </subcellularLocation>
    <subcellularLocation>
        <location evidence="1">Membrane</location>
        <topology evidence="1">Multi-pass membrane protein</topology>
    </subcellularLocation>
</comment>
<evidence type="ECO:0000256" key="1">
    <source>
        <dbReference type="ARBA" id="ARBA00004141"/>
    </source>
</evidence>
<sequence length="225" mass="23624">MTWVLANLPLLGQYTLAHLTQAVPAIIATFLLAVPAARLARLSRPVRSLLVTGSSLLYAIPSLALFIVLPLIIGTGVRDTLNVIVALTLYGLALMVPAAVEALESVDRGPLAAATAMGMGIERRFLTVELPLAGPALLAGLRVVTVSTISLTTVGAVLGVRSLGFLFTDGFQRGLWSEVLSGLVLTVALALILDLLVVAVGRLLMPWTRRRRPSNTGGETEEAAA</sequence>
<keyword evidence="3 6" id="KW-0812">Transmembrane</keyword>
<feature type="transmembrane region" description="Helical" evidence="6">
    <location>
        <begin position="16"/>
        <end position="37"/>
    </location>
</feature>
<organism evidence="8 9">
    <name type="scientific">Actinomyces respiraculi</name>
    <dbReference type="NCBI Taxonomy" id="2744574"/>
    <lineage>
        <taxon>Bacteria</taxon>
        <taxon>Bacillati</taxon>
        <taxon>Actinomycetota</taxon>
        <taxon>Actinomycetes</taxon>
        <taxon>Actinomycetales</taxon>
        <taxon>Actinomycetaceae</taxon>
        <taxon>Actinomyces</taxon>
    </lineage>
</organism>
<feature type="domain" description="ABC transmembrane type-1" evidence="7">
    <location>
        <begin position="15"/>
        <end position="197"/>
    </location>
</feature>
<evidence type="ECO:0000256" key="4">
    <source>
        <dbReference type="ARBA" id="ARBA00022989"/>
    </source>
</evidence>
<proteinExistence type="inferred from homology"/>
<dbReference type="SUPFAM" id="SSF161098">
    <property type="entry name" value="MetI-like"/>
    <property type="match status" value="1"/>
</dbReference>
<dbReference type="KEGG" id="arep:ID810_03505"/>
<dbReference type="RefSeq" id="WP_166855138.1">
    <property type="nucleotide sequence ID" value="NZ_CP063989.1"/>
</dbReference>
<dbReference type="InterPro" id="IPR000515">
    <property type="entry name" value="MetI-like"/>
</dbReference>
<gene>
    <name evidence="8" type="ORF">ID810_03505</name>
</gene>
<protein>
    <submittedName>
        <fullName evidence="8">ABC transporter permease subunit</fullName>
    </submittedName>
</protein>
<dbReference type="PROSITE" id="PS50928">
    <property type="entry name" value="ABC_TM1"/>
    <property type="match status" value="1"/>
</dbReference>
<name>A0A7T0PWS2_9ACTO</name>
<feature type="transmembrane region" description="Helical" evidence="6">
    <location>
        <begin position="80"/>
        <end position="100"/>
    </location>
</feature>
<evidence type="ECO:0000256" key="3">
    <source>
        <dbReference type="ARBA" id="ARBA00022692"/>
    </source>
</evidence>
<dbReference type="Proteomes" id="UP000594637">
    <property type="component" value="Chromosome"/>
</dbReference>
<evidence type="ECO:0000256" key="2">
    <source>
        <dbReference type="ARBA" id="ARBA00022448"/>
    </source>
</evidence>
<keyword evidence="2 6" id="KW-0813">Transport</keyword>
<feature type="transmembrane region" description="Helical" evidence="6">
    <location>
        <begin position="132"/>
        <end position="159"/>
    </location>
</feature>
<dbReference type="Pfam" id="PF00528">
    <property type="entry name" value="BPD_transp_1"/>
    <property type="match status" value="1"/>
</dbReference>
<dbReference type="GO" id="GO:0055085">
    <property type="term" value="P:transmembrane transport"/>
    <property type="evidence" value="ECO:0007669"/>
    <property type="project" value="InterPro"/>
</dbReference>
<dbReference type="CDD" id="cd06261">
    <property type="entry name" value="TM_PBP2"/>
    <property type="match status" value="1"/>
</dbReference>
<dbReference type="EMBL" id="CP063989">
    <property type="protein sequence ID" value="QPL06024.1"/>
    <property type="molecule type" value="Genomic_DNA"/>
</dbReference>
<evidence type="ECO:0000259" key="7">
    <source>
        <dbReference type="PROSITE" id="PS50928"/>
    </source>
</evidence>
<dbReference type="GO" id="GO:0031460">
    <property type="term" value="P:glycine betaine transport"/>
    <property type="evidence" value="ECO:0007669"/>
    <property type="project" value="TreeGrafter"/>
</dbReference>
<comment type="similarity">
    <text evidence="6">Belongs to the binding-protein-dependent transport system permease family.</text>
</comment>
<dbReference type="InterPro" id="IPR051204">
    <property type="entry name" value="ABC_transp_perm/SBD"/>
</dbReference>
<accession>A0A7T0PWS2</accession>
<feature type="transmembrane region" description="Helical" evidence="6">
    <location>
        <begin position="49"/>
        <end position="74"/>
    </location>
</feature>
<keyword evidence="4 6" id="KW-1133">Transmembrane helix</keyword>
<dbReference type="Gene3D" id="1.10.3720.10">
    <property type="entry name" value="MetI-like"/>
    <property type="match status" value="1"/>
</dbReference>
<reference evidence="8 9" key="1">
    <citation type="submission" date="2020-11" db="EMBL/GenBank/DDBJ databases">
        <title>Actinomyces sp. ZJ750.</title>
        <authorList>
            <person name="Zhou J."/>
        </authorList>
    </citation>
    <scope>NUCLEOTIDE SEQUENCE [LARGE SCALE GENOMIC DNA]</scope>
    <source>
        <strain evidence="8 9">ZJ750</strain>
    </source>
</reference>
<feature type="transmembrane region" description="Helical" evidence="6">
    <location>
        <begin position="179"/>
        <end position="204"/>
    </location>
</feature>
<evidence type="ECO:0000256" key="6">
    <source>
        <dbReference type="RuleBase" id="RU363032"/>
    </source>
</evidence>
<dbReference type="GO" id="GO:0005886">
    <property type="term" value="C:plasma membrane"/>
    <property type="evidence" value="ECO:0007669"/>
    <property type="project" value="UniProtKB-SubCell"/>
</dbReference>
<dbReference type="InterPro" id="IPR035906">
    <property type="entry name" value="MetI-like_sf"/>
</dbReference>
<keyword evidence="9" id="KW-1185">Reference proteome</keyword>
<dbReference type="PANTHER" id="PTHR30177">
    <property type="entry name" value="GLYCINE BETAINE/L-PROLINE TRANSPORT SYSTEM PERMEASE PROTEIN PROW"/>
    <property type="match status" value="1"/>
</dbReference>
<evidence type="ECO:0000256" key="5">
    <source>
        <dbReference type="ARBA" id="ARBA00023136"/>
    </source>
</evidence>
<evidence type="ECO:0000313" key="8">
    <source>
        <dbReference type="EMBL" id="QPL06024.1"/>
    </source>
</evidence>
<evidence type="ECO:0000313" key="9">
    <source>
        <dbReference type="Proteomes" id="UP000594637"/>
    </source>
</evidence>